<evidence type="ECO:0000313" key="6">
    <source>
        <dbReference type="EMBL" id="OEU09583.1"/>
    </source>
</evidence>
<dbReference type="KEGG" id="fcy:FRACYDRAFT_173652"/>
<gene>
    <name evidence="6" type="primary">PGAM6</name>
    <name evidence="6" type="ORF">FRACYDRAFT_173652</name>
</gene>
<dbReference type="AlphaFoldDB" id="A0A1E7EVL6"/>
<evidence type="ECO:0000256" key="5">
    <source>
        <dbReference type="SAM" id="MobiDB-lite"/>
    </source>
</evidence>
<evidence type="ECO:0000256" key="3">
    <source>
        <dbReference type="ARBA" id="ARBA00039765"/>
    </source>
</evidence>
<accession>A0A1E7EVL6</accession>
<dbReference type="Gene3D" id="3.40.50.1240">
    <property type="entry name" value="Phosphoglycerate mutase-like"/>
    <property type="match status" value="1"/>
</dbReference>
<dbReference type="PANTHER" id="PTHR20935">
    <property type="entry name" value="PHOSPHOGLYCERATE MUTASE-RELATED"/>
    <property type="match status" value="1"/>
</dbReference>
<protein>
    <recommendedName>
        <fullName evidence="3">Serine/threonine-protein phosphatase PGAM5, mitochondrial</fullName>
    </recommendedName>
    <alternativeName>
        <fullName evidence="4">Serine/threonine-protein phosphatase Pgam5, mitochondrial</fullName>
    </alternativeName>
</protein>
<dbReference type="InterPro" id="IPR029033">
    <property type="entry name" value="His_PPase_superfam"/>
</dbReference>
<dbReference type="InParanoid" id="A0A1E7EVL6"/>
<keyword evidence="2" id="KW-0378">Hydrolase</keyword>
<evidence type="ECO:0000256" key="2">
    <source>
        <dbReference type="ARBA" id="ARBA00022801"/>
    </source>
</evidence>
<evidence type="ECO:0000256" key="1">
    <source>
        <dbReference type="ARBA" id="ARBA00006717"/>
    </source>
</evidence>
<feature type="region of interest" description="Disordered" evidence="5">
    <location>
        <begin position="1"/>
        <end position="22"/>
    </location>
</feature>
<dbReference type="InterPro" id="IPR001345">
    <property type="entry name" value="PG/BPGM_mutase_AS"/>
</dbReference>
<sequence>MPPTTGDKDEDRRRKRQTRKEGVTRHVILIRHGQYTENEKLDENRILTELGRQQADYTGRRLKEMIEGVEVRVSNMARAKETADIIASHLEGVERSEPDSDLNEGRPSHTLPGGDSYVSKSTIEKTDDGHTRIETAFRKYFYRAQDPPRMNILVESASDTGDDNNIAEMDVTNIENKNSGSKHEFEIIVCHANVIRYFLCRALQMPPEAWLRLCTFNCSLTYLTIRPTGTVSCRMLGDIGHLPYDKSTFSMHSGFNW</sequence>
<keyword evidence="6" id="KW-0418">Kinase</keyword>
<feature type="region of interest" description="Disordered" evidence="5">
    <location>
        <begin position="90"/>
        <end position="122"/>
    </location>
</feature>
<dbReference type="GO" id="GO:0004722">
    <property type="term" value="F:protein serine/threonine phosphatase activity"/>
    <property type="evidence" value="ECO:0007669"/>
    <property type="project" value="TreeGrafter"/>
</dbReference>
<name>A0A1E7EVL6_9STRA</name>
<dbReference type="SMART" id="SM00855">
    <property type="entry name" value="PGAM"/>
    <property type="match status" value="1"/>
</dbReference>
<dbReference type="CDD" id="cd07067">
    <property type="entry name" value="HP_PGM_like"/>
    <property type="match status" value="1"/>
</dbReference>
<evidence type="ECO:0000313" key="7">
    <source>
        <dbReference type="Proteomes" id="UP000095751"/>
    </source>
</evidence>
<reference evidence="6 7" key="1">
    <citation type="submission" date="2016-09" db="EMBL/GenBank/DDBJ databases">
        <title>Extensive genetic diversity and differential bi-allelic expression allows diatom success in the polar Southern Ocean.</title>
        <authorList>
            <consortium name="DOE Joint Genome Institute"/>
            <person name="Mock T."/>
            <person name="Otillar R.P."/>
            <person name="Strauss J."/>
            <person name="Dupont C."/>
            <person name="Frickenhaus S."/>
            <person name="Maumus F."/>
            <person name="Mcmullan M."/>
            <person name="Sanges R."/>
            <person name="Schmutz J."/>
            <person name="Toseland A."/>
            <person name="Valas R."/>
            <person name="Veluchamy A."/>
            <person name="Ward B.J."/>
            <person name="Allen A."/>
            <person name="Barry K."/>
            <person name="Falciatore A."/>
            <person name="Ferrante M."/>
            <person name="Fortunato A.E."/>
            <person name="Gloeckner G."/>
            <person name="Gruber A."/>
            <person name="Hipkin R."/>
            <person name="Janech M."/>
            <person name="Kroth P."/>
            <person name="Leese F."/>
            <person name="Lindquist E."/>
            <person name="Lyon B.R."/>
            <person name="Martin J."/>
            <person name="Mayer C."/>
            <person name="Parker M."/>
            <person name="Quesneville H."/>
            <person name="Raymond J."/>
            <person name="Uhlig C."/>
            <person name="Valentin K.U."/>
            <person name="Worden A.Z."/>
            <person name="Armbrust E.V."/>
            <person name="Bowler C."/>
            <person name="Green B."/>
            <person name="Moulton V."/>
            <person name="Van Oosterhout C."/>
            <person name="Grigoriev I."/>
        </authorList>
    </citation>
    <scope>NUCLEOTIDE SEQUENCE [LARGE SCALE GENOMIC DNA]</scope>
    <source>
        <strain evidence="6 7">CCMP1102</strain>
    </source>
</reference>
<feature type="compositionally biased region" description="Basic and acidic residues" evidence="5">
    <location>
        <begin position="91"/>
        <end position="107"/>
    </location>
</feature>
<evidence type="ECO:0000256" key="4">
    <source>
        <dbReference type="ARBA" id="ARBA00040722"/>
    </source>
</evidence>
<dbReference type="Pfam" id="PF00300">
    <property type="entry name" value="His_Phos_1"/>
    <property type="match status" value="2"/>
</dbReference>
<keyword evidence="6" id="KW-0808">Transferase</keyword>
<dbReference type="SUPFAM" id="SSF53254">
    <property type="entry name" value="Phosphoglycerate mutase-like"/>
    <property type="match status" value="1"/>
</dbReference>
<dbReference type="OrthoDB" id="2118094at2759"/>
<dbReference type="GO" id="GO:0005739">
    <property type="term" value="C:mitochondrion"/>
    <property type="evidence" value="ECO:0007669"/>
    <property type="project" value="TreeGrafter"/>
</dbReference>
<dbReference type="GO" id="GO:0090141">
    <property type="term" value="P:positive regulation of mitochondrial fission"/>
    <property type="evidence" value="ECO:0007669"/>
    <property type="project" value="TreeGrafter"/>
</dbReference>
<dbReference type="PROSITE" id="PS00175">
    <property type="entry name" value="PG_MUTASE"/>
    <property type="match status" value="1"/>
</dbReference>
<dbReference type="PANTHER" id="PTHR20935:SF0">
    <property type="entry name" value="SERINE_THREONINE-PROTEIN PHOSPHATASE PGAM5, MITOCHONDRIAL"/>
    <property type="match status" value="1"/>
</dbReference>
<dbReference type="GO" id="GO:0016301">
    <property type="term" value="F:kinase activity"/>
    <property type="evidence" value="ECO:0007669"/>
    <property type="project" value="UniProtKB-KW"/>
</dbReference>
<dbReference type="FunCoup" id="A0A1E7EVL6">
    <property type="interactions" value="155"/>
</dbReference>
<proteinExistence type="inferred from homology"/>
<dbReference type="Proteomes" id="UP000095751">
    <property type="component" value="Unassembled WGS sequence"/>
</dbReference>
<comment type="similarity">
    <text evidence="1">Belongs to the phosphoglycerate mutase family. BPG-dependent PGAM subfamily.</text>
</comment>
<dbReference type="InterPro" id="IPR051021">
    <property type="entry name" value="Mito_Ser/Thr_phosphatase"/>
</dbReference>
<feature type="compositionally biased region" description="Basic and acidic residues" evidence="5">
    <location>
        <begin position="1"/>
        <end position="12"/>
    </location>
</feature>
<dbReference type="InterPro" id="IPR013078">
    <property type="entry name" value="His_Pase_superF_clade-1"/>
</dbReference>
<organism evidence="6 7">
    <name type="scientific">Fragilariopsis cylindrus CCMP1102</name>
    <dbReference type="NCBI Taxonomy" id="635003"/>
    <lineage>
        <taxon>Eukaryota</taxon>
        <taxon>Sar</taxon>
        <taxon>Stramenopiles</taxon>
        <taxon>Ochrophyta</taxon>
        <taxon>Bacillariophyta</taxon>
        <taxon>Bacillariophyceae</taxon>
        <taxon>Bacillariophycidae</taxon>
        <taxon>Bacillariales</taxon>
        <taxon>Bacillariaceae</taxon>
        <taxon>Fragilariopsis</taxon>
    </lineage>
</organism>
<dbReference type="EMBL" id="KV784375">
    <property type="protein sequence ID" value="OEU09583.1"/>
    <property type="molecule type" value="Genomic_DNA"/>
</dbReference>
<keyword evidence="7" id="KW-1185">Reference proteome</keyword>